<evidence type="ECO:0000313" key="3">
    <source>
        <dbReference type="Proteomes" id="UP000273405"/>
    </source>
</evidence>
<dbReference type="AlphaFoldDB" id="A0A3A8NTE0"/>
<evidence type="ECO:0000313" key="2">
    <source>
        <dbReference type="EMBL" id="RKH45441.1"/>
    </source>
</evidence>
<dbReference type="SUPFAM" id="SSF50156">
    <property type="entry name" value="PDZ domain-like"/>
    <property type="match status" value="1"/>
</dbReference>
<comment type="caution">
    <text evidence="2">The sequence shown here is derived from an EMBL/GenBank/DDBJ whole genome shotgun (WGS) entry which is preliminary data.</text>
</comment>
<gene>
    <name evidence="2" type="ORF">D7X12_07845</name>
</gene>
<name>A0A3A8NTE0_9BACT</name>
<feature type="signal peptide" evidence="1">
    <location>
        <begin position="1"/>
        <end position="17"/>
    </location>
</feature>
<keyword evidence="1" id="KW-0732">Signal</keyword>
<dbReference type="EMBL" id="RAWG01000035">
    <property type="protein sequence ID" value="RKH45441.1"/>
    <property type="molecule type" value="Genomic_DNA"/>
</dbReference>
<dbReference type="InterPro" id="IPR036034">
    <property type="entry name" value="PDZ_sf"/>
</dbReference>
<dbReference type="RefSeq" id="WP_120624640.1">
    <property type="nucleotide sequence ID" value="NZ_RAWG01000035.1"/>
</dbReference>
<proteinExistence type="predicted"/>
<dbReference type="Gene3D" id="2.30.42.10">
    <property type="match status" value="1"/>
</dbReference>
<organism evidence="2 3">
    <name type="scientific">Corallococcus sicarius</name>
    <dbReference type="NCBI Taxonomy" id="2316726"/>
    <lineage>
        <taxon>Bacteria</taxon>
        <taxon>Pseudomonadati</taxon>
        <taxon>Myxococcota</taxon>
        <taxon>Myxococcia</taxon>
        <taxon>Myxococcales</taxon>
        <taxon>Cystobacterineae</taxon>
        <taxon>Myxococcaceae</taxon>
        <taxon>Corallococcus</taxon>
    </lineage>
</organism>
<protein>
    <submittedName>
        <fullName evidence="2">Uncharacterized protein</fullName>
    </submittedName>
</protein>
<feature type="chain" id="PRO_5017309017" evidence="1">
    <location>
        <begin position="18"/>
        <end position="117"/>
    </location>
</feature>
<keyword evidence="3" id="KW-1185">Reference proteome</keyword>
<dbReference type="Proteomes" id="UP000273405">
    <property type="component" value="Unassembled WGS sequence"/>
</dbReference>
<evidence type="ECO:0000256" key="1">
    <source>
        <dbReference type="SAM" id="SignalP"/>
    </source>
</evidence>
<reference evidence="3" key="1">
    <citation type="submission" date="2018-09" db="EMBL/GenBank/DDBJ databases">
        <authorList>
            <person name="Livingstone P.G."/>
            <person name="Whitworth D.E."/>
        </authorList>
    </citation>
    <scope>NUCLEOTIDE SEQUENCE [LARGE SCALE GENOMIC DNA]</scope>
    <source>
        <strain evidence="3">CA040B</strain>
    </source>
</reference>
<sequence length="117" mass="12516">MTLAPLLSMFAGAWMFAAAPFTVTMQSAGYSARSNGKTVTVTRVVPKSVAAEAGLQKGMKVKGIDMPIRAFIKVPLAELSATDLQDALPPQPAKRARPLPRPSWESGWAGQACVCWR</sequence>
<accession>A0A3A8NTE0</accession>